<evidence type="ECO:0000256" key="5">
    <source>
        <dbReference type="SAM" id="MobiDB-lite"/>
    </source>
</evidence>
<feature type="compositionally biased region" description="Basic and acidic residues" evidence="5">
    <location>
        <begin position="22"/>
        <end position="34"/>
    </location>
</feature>
<dbReference type="OMA" id="FLCVDEM"/>
<feature type="region of interest" description="Disordered" evidence="5">
    <location>
        <begin position="81"/>
        <end position="115"/>
    </location>
</feature>
<organism evidence="6">
    <name type="scientific">Parasteatoda tepidariorum</name>
    <name type="common">Common house spider</name>
    <name type="synonym">Achaearanea tepidariorum</name>
    <dbReference type="NCBI Taxonomy" id="114398"/>
    <lineage>
        <taxon>Eukaryota</taxon>
        <taxon>Metazoa</taxon>
        <taxon>Ecdysozoa</taxon>
        <taxon>Arthropoda</taxon>
        <taxon>Chelicerata</taxon>
        <taxon>Arachnida</taxon>
        <taxon>Araneae</taxon>
        <taxon>Araneomorphae</taxon>
        <taxon>Entelegynae</taxon>
        <taxon>Araneoidea</taxon>
        <taxon>Theridiidae</taxon>
        <taxon>Parasteatoda</taxon>
    </lineage>
</organism>
<evidence type="ECO:0000256" key="4">
    <source>
        <dbReference type="RuleBase" id="RU363120"/>
    </source>
</evidence>
<evidence type="ECO:0000313" key="6">
    <source>
        <dbReference type="EMBL" id="LAA00141.1"/>
    </source>
</evidence>
<dbReference type="KEGG" id="ptep:107457319"/>
<keyword evidence="3 4" id="KW-0650">Protein phosphatase inhibitor</keyword>
<dbReference type="EMBL" id="IAAA01004628">
    <property type="protein sequence ID" value="LAA00139.1"/>
    <property type="molecule type" value="mRNA"/>
</dbReference>
<keyword evidence="4" id="KW-0132">Cell division</keyword>
<dbReference type="PANTHER" id="PTHR10358">
    <property type="entry name" value="ENDOSULFINE"/>
    <property type="match status" value="1"/>
</dbReference>
<proteinExistence type="evidence at transcript level"/>
<keyword evidence="4" id="KW-0131">Cell cycle</keyword>
<evidence type="ECO:0000256" key="3">
    <source>
        <dbReference type="ARBA" id="ARBA00023272"/>
    </source>
</evidence>
<name>A0A2L2XVK4_PARTP</name>
<dbReference type="EMBL" id="IAAA01004629">
    <property type="protein sequence ID" value="LAA00141.1"/>
    <property type="molecule type" value="mRNA"/>
</dbReference>
<accession>A0A2L2XVK4</accession>
<dbReference type="GeneID" id="107457319"/>
<dbReference type="PANTHER" id="PTHR10358:SF6">
    <property type="entry name" value="ENDOSULFINE, ISOFORM A"/>
    <property type="match status" value="1"/>
</dbReference>
<evidence type="ECO:0000256" key="2">
    <source>
        <dbReference type="ARBA" id="ARBA00022776"/>
    </source>
</evidence>
<dbReference type="GO" id="GO:0005737">
    <property type="term" value="C:cytoplasm"/>
    <property type="evidence" value="ECO:0007669"/>
    <property type="project" value="UniProtKB-SubCell"/>
</dbReference>
<dbReference type="Pfam" id="PF04667">
    <property type="entry name" value="Endosulfine"/>
    <property type="match status" value="1"/>
</dbReference>
<feature type="compositionally biased region" description="Polar residues" evidence="5">
    <location>
        <begin position="104"/>
        <end position="115"/>
    </location>
</feature>
<dbReference type="GO" id="GO:0051301">
    <property type="term" value="P:cell division"/>
    <property type="evidence" value="ECO:0007669"/>
    <property type="project" value="UniProtKB-KW"/>
</dbReference>
<dbReference type="OrthoDB" id="5949865at2759"/>
<comment type="similarity">
    <text evidence="1 4">Belongs to the endosulfine family.</text>
</comment>
<comment type="subcellular location">
    <subcellularLocation>
        <location evidence="4">Cytoplasm</location>
    </subcellularLocation>
</comment>
<dbReference type="InterPro" id="IPR006760">
    <property type="entry name" value="Endosulphine"/>
</dbReference>
<sequence>MSDNKEASDTVGQTSDENSENQMKEAEKSEEAKLRAKYPQVLRPGGSVFLQKRLQKGQKYFDSGDYNMAKAKGQKIRPTIPVVPQLPTGDAIPTPDDLPARKTSIVQSKLASDVA</sequence>
<protein>
    <submittedName>
        <fullName evidence="6">Alpha-endosulfine</fullName>
    </submittedName>
</protein>
<reference evidence="6" key="1">
    <citation type="journal article" date="2016" name="Mol. Ecol. Resour.">
        <title>Evaluation of the impact of RNA preservation methods of spiders for de novo transcriptome assembly.</title>
        <authorList>
            <person name="Kono N."/>
            <person name="Nakamura H."/>
            <person name="Ito Y."/>
            <person name="Tomita M."/>
            <person name="Arakawa K."/>
        </authorList>
    </citation>
    <scope>NUCLEOTIDE SEQUENCE</scope>
    <source>
        <tissue evidence="6">Whole body</tissue>
    </source>
</reference>
<comment type="function">
    <text evidence="4">Protein phosphatase inhibitor that specifically inhibits protein phosphatase 2A (PP2A) during mitosis.</text>
</comment>
<keyword evidence="4" id="KW-0963">Cytoplasm</keyword>
<evidence type="ECO:0000256" key="1">
    <source>
        <dbReference type="ARBA" id="ARBA00010520"/>
    </source>
</evidence>
<keyword evidence="2 4" id="KW-0498">Mitosis</keyword>
<feature type="region of interest" description="Disordered" evidence="5">
    <location>
        <begin position="1"/>
        <end position="38"/>
    </location>
</feature>
<dbReference type="GO" id="GO:0004864">
    <property type="term" value="F:protein phosphatase inhibitor activity"/>
    <property type="evidence" value="ECO:0007669"/>
    <property type="project" value="UniProtKB-KW"/>
</dbReference>
<dbReference type="AlphaFoldDB" id="A0A2L2XVK4"/>
<dbReference type="RefSeq" id="XP_015930945.1">
    <property type="nucleotide sequence ID" value="XM_016075459.4"/>
</dbReference>
<dbReference type="EMBL" id="IAAA01004627">
    <property type="protein sequence ID" value="LAA00137.1"/>
    <property type="molecule type" value="mRNA"/>
</dbReference>